<sequence length="73" mass="8486">MIKINNKIKITFKNGFVRIIERDNIRNFNSLVDWLEKFNKGEEVPFLTMSGRDLGSAIAINKNNVKSIEFINK</sequence>
<dbReference type="GeneID" id="82204883"/>
<name>A0A1V1HZT1_9FIRM</name>
<evidence type="ECO:0000313" key="1">
    <source>
        <dbReference type="EMBL" id="CED93455.1"/>
    </source>
</evidence>
<evidence type="ECO:0000313" key="2">
    <source>
        <dbReference type="Proteomes" id="UP000245622"/>
    </source>
</evidence>
<accession>A0A1V1HZT1</accession>
<dbReference type="RefSeq" id="WP_180703168.1">
    <property type="nucleotide sequence ID" value="NZ_LN555523.1"/>
</dbReference>
<keyword evidence="2" id="KW-1185">Reference proteome</keyword>
<dbReference type="EMBL" id="LN555523">
    <property type="protein sequence ID" value="CED93455.1"/>
    <property type="molecule type" value="Genomic_DNA"/>
</dbReference>
<reference evidence="1 2" key="1">
    <citation type="submission" date="2014-04" db="EMBL/GenBank/DDBJ databases">
        <authorList>
            <person name="Hornung B.V."/>
        </authorList>
    </citation>
    <scope>NUCLEOTIDE SEQUENCE [LARGE SCALE GENOMIC DNA]</scope>
    <source>
        <strain evidence="1 2">CRIB</strain>
    </source>
</reference>
<dbReference type="AlphaFoldDB" id="A0A1V1HZT1"/>
<dbReference type="KEGG" id="ril:CRIB_703"/>
<organism evidence="1 2">
    <name type="scientific">Romboutsia ilealis</name>
    <dbReference type="NCBI Taxonomy" id="1115758"/>
    <lineage>
        <taxon>Bacteria</taxon>
        <taxon>Bacillati</taxon>
        <taxon>Bacillota</taxon>
        <taxon>Clostridia</taxon>
        <taxon>Peptostreptococcales</taxon>
        <taxon>Peptostreptococcaceae</taxon>
        <taxon>Romboutsia</taxon>
    </lineage>
</organism>
<proteinExistence type="predicted"/>
<dbReference type="Proteomes" id="UP000245622">
    <property type="component" value="Chromosome 1"/>
</dbReference>
<protein>
    <submittedName>
        <fullName evidence="1">Uncharacterized protein</fullName>
    </submittedName>
</protein>
<gene>
    <name evidence="1" type="ORF">CRIB_703</name>
</gene>